<dbReference type="PROSITE" id="PS50076">
    <property type="entry name" value="DNAJ_2"/>
    <property type="match status" value="1"/>
</dbReference>
<dbReference type="InParanoid" id="D8T1G9"/>
<dbReference type="PANTHER" id="PTHR44743:SF10">
    <property type="entry name" value="J DOMAIN-CONTAINING PROTEIN"/>
    <property type="match status" value="1"/>
</dbReference>
<dbReference type="eggNOG" id="KOG3481">
    <property type="taxonomic scope" value="Eukaryota"/>
</dbReference>
<dbReference type="PANTHER" id="PTHR44743">
    <property type="entry name" value="PUTATIVE, EXPRESSED-RELATED"/>
    <property type="match status" value="1"/>
</dbReference>
<dbReference type="eggNOG" id="KOG0714">
    <property type="taxonomic scope" value="Eukaryota"/>
</dbReference>
<proteinExistence type="inferred from homology"/>
<dbReference type="PROSITE" id="PS00636">
    <property type="entry name" value="DNAJ_1"/>
    <property type="match status" value="1"/>
</dbReference>
<dbReference type="AlphaFoldDB" id="D8T1G9"/>
<dbReference type="InterPro" id="IPR007918">
    <property type="entry name" value="MDM35_apoptosis"/>
</dbReference>
<keyword evidence="6" id="KW-1185">Reference proteome</keyword>
<dbReference type="STRING" id="88036.D8T1G9"/>
<feature type="region of interest" description="Disordered" evidence="3">
    <location>
        <begin position="208"/>
        <end position="240"/>
    </location>
</feature>
<evidence type="ECO:0000259" key="4">
    <source>
        <dbReference type="PROSITE" id="PS50076"/>
    </source>
</evidence>
<evidence type="ECO:0000256" key="3">
    <source>
        <dbReference type="SAM" id="MobiDB-lite"/>
    </source>
</evidence>
<dbReference type="HOGENOM" id="CLU_564300_0_0_1"/>
<dbReference type="InterPro" id="IPR036869">
    <property type="entry name" value="J_dom_sf"/>
</dbReference>
<dbReference type="Proteomes" id="UP000001514">
    <property type="component" value="Unassembled WGS sequence"/>
</dbReference>
<comment type="similarity">
    <text evidence="1">Belongs to the TRIAP1/MDM35 family.</text>
</comment>
<dbReference type="EMBL" id="GL377662">
    <property type="protein sequence ID" value="EFJ09542.1"/>
    <property type="molecule type" value="Genomic_DNA"/>
</dbReference>
<protein>
    <recommendedName>
        <fullName evidence="4">J domain-containing protein</fullName>
    </recommendedName>
</protein>
<dbReference type="SUPFAM" id="SSF46565">
    <property type="entry name" value="Chaperone J-domain"/>
    <property type="match status" value="1"/>
</dbReference>
<name>D8T1G9_SELML</name>
<dbReference type="Pfam" id="PF05254">
    <property type="entry name" value="UPF0203"/>
    <property type="match status" value="1"/>
</dbReference>
<dbReference type="InterPro" id="IPR018253">
    <property type="entry name" value="DnaJ_domain_CS"/>
</dbReference>
<evidence type="ECO:0000313" key="6">
    <source>
        <dbReference type="Proteomes" id="UP000001514"/>
    </source>
</evidence>
<evidence type="ECO:0000256" key="1">
    <source>
        <dbReference type="ARBA" id="ARBA00006196"/>
    </source>
</evidence>
<dbReference type="KEGG" id="smo:SELMODRAFT_447675"/>
<feature type="compositionally biased region" description="Basic and acidic residues" evidence="3">
    <location>
        <begin position="214"/>
        <end position="227"/>
    </location>
</feature>
<feature type="domain" description="J" evidence="4">
    <location>
        <begin position="7"/>
        <end position="73"/>
    </location>
</feature>
<feature type="region of interest" description="Disordered" evidence="3">
    <location>
        <begin position="273"/>
        <end position="293"/>
    </location>
</feature>
<gene>
    <name evidence="5" type="ORF">SELMODRAFT_447675</name>
</gene>
<dbReference type="CDD" id="cd06257">
    <property type="entry name" value="DnaJ"/>
    <property type="match status" value="1"/>
</dbReference>
<dbReference type="InterPro" id="IPR001623">
    <property type="entry name" value="DnaJ_domain"/>
</dbReference>
<dbReference type="Gene3D" id="1.10.287.110">
    <property type="entry name" value="DnaJ domain"/>
    <property type="match status" value="1"/>
</dbReference>
<evidence type="ECO:0000256" key="2">
    <source>
        <dbReference type="ARBA" id="ARBA00023157"/>
    </source>
</evidence>
<dbReference type="Pfam" id="PF00226">
    <property type="entry name" value="DnaJ"/>
    <property type="match status" value="1"/>
</dbReference>
<organism evidence="6">
    <name type="scientific">Selaginella moellendorffii</name>
    <name type="common">Spikemoss</name>
    <dbReference type="NCBI Taxonomy" id="88036"/>
    <lineage>
        <taxon>Eukaryota</taxon>
        <taxon>Viridiplantae</taxon>
        <taxon>Streptophyta</taxon>
        <taxon>Embryophyta</taxon>
        <taxon>Tracheophyta</taxon>
        <taxon>Lycopodiopsida</taxon>
        <taxon>Selaginellales</taxon>
        <taxon>Selaginellaceae</taxon>
        <taxon>Selaginella</taxon>
    </lineage>
</organism>
<dbReference type="Gramene" id="EFJ09542">
    <property type="protein sequence ID" value="EFJ09542"/>
    <property type="gene ID" value="SELMODRAFT_447675"/>
</dbReference>
<dbReference type="PRINTS" id="PR00625">
    <property type="entry name" value="JDOMAIN"/>
</dbReference>
<evidence type="ECO:0000313" key="5">
    <source>
        <dbReference type="EMBL" id="EFJ09542.1"/>
    </source>
</evidence>
<accession>D8T1G9</accession>
<dbReference type="SMART" id="SM00271">
    <property type="entry name" value="DnaJ"/>
    <property type="match status" value="1"/>
</dbReference>
<sequence>MEKRKEDPYTVLGVQKSSSSSEIRSAYRKLAMKWHPDKQHSLEDQAKAKFQGIQEAYSVLSDDKKRVLYDSGLYDEGDDEGMQGFMSEMVAMMSTSSKSSMNELKDMFDQMVDSYTPQGSSSGSNPCSMFGAQAYSSSSCSNATSFYCEPVEPFFKSFSSSQNFCIGHQEGESARQKLHKKGHRRRKCPYDQRLTLLRYRYTEALERMAPGGNQREEEGVARDETEAGTKGGENGGEHLDLEAEPLNVRIRHSLEDTFNQSVQAVKDAVIGAEVDDSGDNEKQQTQQDLPKEPASKSLLQSVEDSFNQSVQAVKDAVIGAEVDDFEKQQPQQDLPKEPDSKTMLQSVEDTIAHSVQSVEETIVQSVQTVKEAVNAAAEAAAAPASSDDLRRKNAVTGLMARPLESSAPSRRSSGDPCKAARSAYDRCFNRWYLETYVKKMEPWKKEDCGAEWEEYQACFTKRLEGTKIEQLVKKERDALMRQSE</sequence>
<reference evidence="5 6" key="1">
    <citation type="journal article" date="2011" name="Science">
        <title>The Selaginella genome identifies genetic changes associated with the evolution of vascular plants.</title>
        <authorList>
            <person name="Banks J.A."/>
            <person name="Nishiyama T."/>
            <person name="Hasebe M."/>
            <person name="Bowman J.L."/>
            <person name="Gribskov M."/>
            <person name="dePamphilis C."/>
            <person name="Albert V.A."/>
            <person name="Aono N."/>
            <person name="Aoyama T."/>
            <person name="Ambrose B.A."/>
            <person name="Ashton N.W."/>
            <person name="Axtell M.J."/>
            <person name="Barker E."/>
            <person name="Barker M.S."/>
            <person name="Bennetzen J.L."/>
            <person name="Bonawitz N.D."/>
            <person name="Chapple C."/>
            <person name="Cheng C."/>
            <person name="Correa L.G."/>
            <person name="Dacre M."/>
            <person name="DeBarry J."/>
            <person name="Dreyer I."/>
            <person name="Elias M."/>
            <person name="Engstrom E.M."/>
            <person name="Estelle M."/>
            <person name="Feng L."/>
            <person name="Finet C."/>
            <person name="Floyd S.K."/>
            <person name="Frommer W.B."/>
            <person name="Fujita T."/>
            <person name="Gramzow L."/>
            <person name="Gutensohn M."/>
            <person name="Harholt J."/>
            <person name="Hattori M."/>
            <person name="Heyl A."/>
            <person name="Hirai T."/>
            <person name="Hiwatashi Y."/>
            <person name="Ishikawa M."/>
            <person name="Iwata M."/>
            <person name="Karol K.G."/>
            <person name="Koehler B."/>
            <person name="Kolukisaoglu U."/>
            <person name="Kubo M."/>
            <person name="Kurata T."/>
            <person name="Lalonde S."/>
            <person name="Li K."/>
            <person name="Li Y."/>
            <person name="Litt A."/>
            <person name="Lyons E."/>
            <person name="Manning G."/>
            <person name="Maruyama T."/>
            <person name="Michael T.P."/>
            <person name="Mikami K."/>
            <person name="Miyazaki S."/>
            <person name="Morinaga S."/>
            <person name="Murata T."/>
            <person name="Mueller-Roeber B."/>
            <person name="Nelson D.R."/>
            <person name="Obara M."/>
            <person name="Oguri Y."/>
            <person name="Olmstead R.G."/>
            <person name="Onodera N."/>
            <person name="Petersen B.L."/>
            <person name="Pils B."/>
            <person name="Prigge M."/>
            <person name="Rensing S.A."/>
            <person name="Riano-Pachon D.M."/>
            <person name="Roberts A.W."/>
            <person name="Sato Y."/>
            <person name="Scheller H.V."/>
            <person name="Schulz B."/>
            <person name="Schulz C."/>
            <person name="Shakirov E.V."/>
            <person name="Shibagaki N."/>
            <person name="Shinohara N."/>
            <person name="Shippen D.E."/>
            <person name="Soerensen I."/>
            <person name="Sotooka R."/>
            <person name="Sugimoto N."/>
            <person name="Sugita M."/>
            <person name="Sumikawa N."/>
            <person name="Tanurdzic M."/>
            <person name="Theissen G."/>
            <person name="Ulvskov P."/>
            <person name="Wakazuki S."/>
            <person name="Weng J.K."/>
            <person name="Willats W.W."/>
            <person name="Wipf D."/>
            <person name="Wolf P.G."/>
            <person name="Yang L."/>
            <person name="Zimmer A.D."/>
            <person name="Zhu Q."/>
            <person name="Mitros T."/>
            <person name="Hellsten U."/>
            <person name="Loque D."/>
            <person name="Otillar R."/>
            <person name="Salamov A."/>
            <person name="Schmutz J."/>
            <person name="Shapiro H."/>
            <person name="Lindquist E."/>
            <person name="Lucas S."/>
            <person name="Rokhsar D."/>
            <person name="Grigoriev I.V."/>
        </authorList>
    </citation>
    <scope>NUCLEOTIDE SEQUENCE [LARGE SCALE GENOMIC DNA]</scope>
</reference>
<keyword evidence="2" id="KW-1015">Disulfide bond</keyword>